<feature type="transmembrane region" description="Helical" evidence="1">
    <location>
        <begin position="21"/>
        <end position="43"/>
    </location>
</feature>
<proteinExistence type="predicted"/>
<organism evidence="2 3">
    <name type="scientific">Sediminibacillus halophilus</name>
    <dbReference type="NCBI Taxonomy" id="482461"/>
    <lineage>
        <taxon>Bacteria</taxon>
        <taxon>Bacillati</taxon>
        <taxon>Bacillota</taxon>
        <taxon>Bacilli</taxon>
        <taxon>Bacillales</taxon>
        <taxon>Bacillaceae</taxon>
        <taxon>Sediminibacillus</taxon>
    </lineage>
</organism>
<dbReference type="STRING" id="482461.SAMN05216244_1165"/>
<dbReference type="EMBL" id="FNHF01000001">
    <property type="protein sequence ID" value="SDL90254.1"/>
    <property type="molecule type" value="Genomic_DNA"/>
</dbReference>
<keyword evidence="1" id="KW-0812">Transmembrane</keyword>
<feature type="transmembrane region" description="Helical" evidence="1">
    <location>
        <begin position="114"/>
        <end position="135"/>
    </location>
</feature>
<evidence type="ECO:0008006" key="4">
    <source>
        <dbReference type="Google" id="ProtNLM"/>
    </source>
</evidence>
<keyword evidence="3" id="KW-1185">Reference proteome</keyword>
<dbReference type="AlphaFoldDB" id="A0A1G9NV54"/>
<evidence type="ECO:0000313" key="3">
    <source>
        <dbReference type="Proteomes" id="UP000182347"/>
    </source>
</evidence>
<sequence>MKQSNVWTITRKGIASLGSRWFYVCIYFLLIILGLIFSVFYSYGSREEGLIEKAGVMDLVVFLDQISGTTNHSMLTFLAIPLIVSIVHLLVQYQERSNVVLKIGSRFTLWQTHAAFAVIVSFILTVCLLFISYVLSGLIVGFDNTWITKDSILYELLGDKQLFSSVVPYVSTGRVLTVVFVTKFLSFLLIFFLALFLKRFIKNIAIIFIILLAMSGLDRTGMVPFEFFTFFASLSLEDWLHPVHIYYKCFYLFVLSLFLYWITGLLYEKKDFLK</sequence>
<name>A0A1G9NV54_9BACI</name>
<evidence type="ECO:0000313" key="2">
    <source>
        <dbReference type="EMBL" id="SDL90254.1"/>
    </source>
</evidence>
<feature type="transmembrane region" description="Helical" evidence="1">
    <location>
        <begin position="245"/>
        <end position="267"/>
    </location>
</feature>
<accession>A0A1G9NV54</accession>
<keyword evidence="1" id="KW-0472">Membrane</keyword>
<reference evidence="3" key="1">
    <citation type="submission" date="2016-10" db="EMBL/GenBank/DDBJ databases">
        <authorList>
            <person name="Varghese N."/>
            <person name="Submissions S."/>
        </authorList>
    </citation>
    <scope>NUCLEOTIDE SEQUENCE [LARGE SCALE GENOMIC DNA]</scope>
    <source>
        <strain evidence="3">CGMCC 1.6199</strain>
    </source>
</reference>
<feature type="transmembrane region" description="Helical" evidence="1">
    <location>
        <begin position="204"/>
        <end position="225"/>
    </location>
</feature>
<dbReference type="RefSeq" id="WP_074597866.1">
    <property type="nucleotide sequence ID" value="NZ_FNHF01000001.1"/>
</dbReference>
<evidence type="ECO:0000256" key="1">
    <source>
        <dbReference type="SAM" id="Phobius"/>
    </source>
</evidence>
<dbReference type="Proteomes" id="UP000182347">
    <property type="component" value="Unassembled WGS sequence"/>
</dbReference>
<protein>
    <recommendedName>
        <fullName evidence="4">ABC-2 family transporter protein</fullName>
    </recommendedName>
</protein>
<dbReference type="OrthoDB" id="2943277at2"/>
<gene>
    <name evidence="2" type="ORF">SAMN05216244_1165</name>
</gene>
<feature type="transmembrane region" description="Helical" evidence="1">
    <location>
        <begin position="74"/>
        <end position="93"/>
    </location>
</feature>
<feature type="transmembrane region" description="Helical" evidence="1">
    <location>
        <begin position="175"/>
        <end position="197"/>
    </location>
</feature>
<keyword evidence="1" id="KW-1133">Transmembrane helix</keyword>